<dbReference type="AlphaFoldDB" id="A0A1G5PSC4"/>
<evidence type="ECO:0000313" key="3">
    <source>
        <dbReference type="Proteomes" id="UP000199648"/>
    </source>
</evidence>
<evidence type="ECO:0000256" key="1">
    <source>
        <dbReference type="SAM" id="Phobius"/>
    </source>
</evidence>
<protein>
    <submittedName>
        <fullName evidence="2">Uncharacterized protein</fullName>
    </submittedName>
</protein>
<reference evidence="2 3" key="1">
    <citation type="submission" date="2016-10" db="EMBL/GenBank/DDBJ databases">
        <authorList>
            <person name="de Groot N.N."/>
        </authorList>
    </citation>
    <scope>NUCLEOTIDE SEQUENCE [LARGE SCALE GENOMIC DNA]</scope>
    <source>
        <strain evidence="2 3">HLD2</strain>
    </source>
</reference>
<evidence type="ECO:0000313" key="2">
    <source>
        <dbReference type="EMBL" id="SCZ52268.1"/>
    </source>
</evidence>
<dbReference type="STRING" id="415747.SAMN03097708_00712"/>
<keyword evidence="1" id="KW-1133">Transmembrane helix</keyword>
<name>A0A1G5PSC4_9GAMM</name>
<proteinExistence type="predicted"/>
<keyword evidence="1" id="KW-0812">Transmembrane</keyword>
<feature type="transmembrane region" description="Helical" evidence="1">
    <location>
        <begin position="67"/>
        <end position="89"/>
    </location>
</feature>
<keyword evidence="1" id="KW-0472">Membrane</keyword>
<dbReference type="EMBL" id="FMWD01000002">
    <property type="protein sequence ID" value="SCZ52268.1"/>
    <property type="molecule type" value="Genomic_DNA"/>
</dbReference>
<keyword evidence="3" id="KW-1185">Reference proteome</keyword>
<organism evidence="2 3">
    <name type="scientific">Thiohalomonas denitrificans</name>
    <dbReference type="NCBI Taxonomy" id="415747"/>
    <lineage>
        <taxon>Bacteria</taxon>
        <taxon>Pseudomonadati</taxon>
        <taxon>Pseudomonadota</taxon>
        <taxon>Gammaproteobacteria</taxon>
        <taxon>Thiohalomonadales</taxon>
        <taxon>Thiohalomonadaceae</taxon>
        <taxon>Thiohalomonas</taxon>
    </lineage>
</organism>
<sequence>MKGRKLILTAIFVLGLVGGPSALESARSAVPPIDWNAIPFALIGAIVGMLLVLGMQIARRNPKPARVAIQAFEGISSGVLGAGLSALVVSALKYGWLPSGVFFAALGAGLFAGVALAALLFRWRYRDVL</sequence>
<gene>
    <name evidence="2" type="ORF">SAMN03097708_00712</name>
</gene>
<dbReference type="Proteomes" id="UP000199648">
    <property type="component" value="Unassembled WGS sequence"/>
</dbReference>
<feature type="transmembrane region" description="Helical" evidence="1">
    <location>
        <begin position="101"/>
        <end position="121"/>
    </location>
</feature>
<feature type="transmembrane region" description="Helical" evidence="1">
    <location>
        <begin position="35"/>
        <end position="55"/>
    </location>
</feature>
<accession>A0A1G5PSC4</accession>